<evidence type="ECO:0000313" key="1">
    <source>
        <dbReference type="EMBL" id="MBX26999.1"/>
    </source>
</evidence>
<proteinExistence type="predicted"/>
<accession>A0A2P2M9Y3</accession>
<name>A0A2P2M9Y3_RHIMU</name>
<protein>
    <submittedName>
        <fullName evidence="1">Uncharacterized protein</fullName>
    </submittedName>
</protein>
<reference evidence="1" key="1">
    <citation type="submission" date="2018-02" db="EMBL/GenBank/DDBJ databases">
        <title>Rhizophora mucronata_Transcriptome.</title>
        <authorList>
            <person name="Meera S.P."/>
            <person name="Sreeshan A."/>
            <person name="Augustine A."/>
        </authorList>
    </citation>
    <scope>NUCLEOTIDE SEQUENCE</scope>
    <source>
        <tissue evidence="1">Leaf</tissue>
    </source>
</reference>
<sequence>MLASYHLYFDGFEESNVMIEICIFHYYAVIWHQHTALVFSC</sequence>
<organism evidence="1">
    <name type="scientific">Rhizophora mucronata</name>
    <name type="common">Asiatic mangrove</name>
    <dbReference type="NCBI Taxonomy" id="61149"/>
    <lineage>
        <taxon>Eukaryota</taxon>
        <taxon>Viridiplantae</taxon>
        <taxon>Streptophyta</taxon>
        <taxon>Embryophyta</taxon>
        <taxon>Tracheophyta</taxon>
        <taxon>Spermatophyta</taxon>
        <taxon>Magnoliopsida</taxon>
        <taxon>eudicotyledons</taxon>
        <taxon>Gunneridae</taxon>
        <taxon>Pentapetalae</taxon>
        <taxon>rosids</taxon>
        <taxon>fabids</taxon>
        <taxon>Malpighiales</taxon>
        <taxon>Rhizophoraceae</taxon>
        <taxon>Rhizophora</taxon>
    </lineage>
</organism>
<dbReference type="EMBL" id="GGEC01046515">
    <property type="protein sequence ID" value="MBX26999.1"/>
    <property type="molecule type" value="Transcribed_RNA"/>
</dbReference>
<dbReference type="AlphaFoldDB" id="A0A2P2M9Y3"/>